<protein>
    <recommendedName>
        <fullName evidence="1">RNA-dependent RNA polymerase</fullName>
        <ecNumber evidence="1">2.7.7.48</ecNumber>
    </recommendedName>
</protein>
<evidence type="ECO:0000313" key="3">
    <source>
        <dbReference type="EMBL" id="KIN94773.1"/>
    </source>
</evidence>
<reference evidence="3 4" key="1">
    <citation type="submission" date="2014-04" db="EMBL/GenBank/DDBJ databases">
        <authorList>
            <consortium name="DOE Joint Genome Institute"/>
            <person name="Kuo A."/>
            <person name="Kohler A."/>
            <person name="Costa M.D."/>
            <person name="Nagy L.G."/>
            <person name="Floudas D."/>
            <person name="Copeland A."/>
            <person name="Barry K.W."/>
            <person name="Cichocki N."/>
            <person name="Veneault-Fourrey C."/>
            <person name="LaButti K."/>
            <person name="Lindquist E.A."/>
            <person name="Lipzen A."/>
            <person name="Lundell T."/>
            <person name="Morin E."/>
            <person name="Murat C."/>
            <person name="Sun H."/>
            <person name="Tunlid A."/>
            <person name="Henrissat B."/>
            <person name="Grigoriev I.V."/>
            <person name="Hibbett D.S."/>
            <person name="Martin F."/>
            <person name="Nordberg H.P."/>
            <person name="Cantor M.N."/>
            <person name="Hua S.X."/>
        </authorList>
    </citation>
    <scope>NUCLEOTIDE SEQUENCE [LARGE SCALE GENOMIC DNA]</scope>
    <source>
        <strain evidence="3 4">Marx 270</strain>
    </source>
</reference>
<organism evidence="3 4">
    <name type="scientific">Pisolithus tinctorius Marx 270</name>
    <dbReference type="NCBI Taxonomy" id="870435"/>
    <lineage>
        <taxon>Eukaryota</taxon>
        <taxon>Fungi</taxon>
        <taxon>Dikarya</taxon>
        <taxon>Basidiomycota</taxon>
        <taxon>Agaricomycotina</taxon>
        <taxon>Agaricomycetes</taxon>
        <taxon>Agaricomycetidae</taxon>
        <taxon>Boletales</taxon>
        <taxon>Sclerodermatineae</taxon>
        <taxon>Pisolithaceae</taxon>
        <taxon>Pisolithus</taxon>
    </lineage>
</organism>
<dbReference type="Proteomes" id="UP000054217">
    <property type="component" value="Unassembled WGS sequence"/>
</dbReference>
<dbReference type="InParanoid" id="A0A0C3NH33"/>
<keyword evidence="1" id="KW-0696">RNA-directed RNA polymerase</keyword>
<comment type="similarity">
    <text evidence="1">Belongs to the RdRP family.</text>
</comment>
<sequence length="1215" mass="138454">MASSAFHLSSTLIDRSHLRLDAMEFEIWNVHTQATVYDVTKAIADQVLHKCPGLFVTDSEQRLPNFQVVLNANDCGGVRNNGNGTFTVTKATGKRFNQLNVRREISVIVKEKKLKFRPTREHVSMATEMTLEKAPFIDPDIERQREEKLVALQDGFVVCRVQIGTFYCPDNTGHRAFSIEWEKDLMRRSMAWLNFEYDHKLMRIEIGDSTTEPTRYSVVVNFDNIYKLGMGCDFAENYICFDLLRPPVFQQEEMHRPQDIGCDKKFRQRVGELSAGHGAVAPYAHHLRVVLFDDSDAYKGDILDRFAKSCVVAGLRPPKKARIDARKREFFTSQNLNRVSKWLGELRTNWRVTFQIEALLRNGSAHTLEVLALRSAIDNLIHDYGDRAGEIMRYFAEAAANRPTVQPLQECFQTVLQRKLRRRRFTPPPGHFSCHHVTFTPTRLLLEGPDVTQSNRVIRDFEGYEDYFLRVSFRDEDRLHYRWTRDVDSESYLQGRVGKVLKEGFDLAGRHFDFLGYSSSALRSHTVWFVSPFRHPEKGWVTARSIRASLGDFREVIYSPSKYGARMAQAFTATDPSVRLHKFQWSEIPDIEERGIVFTDGIGTISQGLARWVWQTLCENWSDHGENAVQPTAYQIRFLGYKGMVSVDPNLEGIHMCLRPSMKKFDVPGKDYADIEIASAFTRPKRPNLNRPLITVLEDRGAPRQAFLDLQNNAVADARRAHESAAMFSGLLEKHRLCKDFWLTDTLRRLNALGLELNPNHMQRLLDTPFLSRIRSSAINHVLRGIKYRARIPIPESYMLPGVADEGPAYVNRGYKNVYCLPQGKIFACIQNPGDEEPTWIKGMCLISRSPVIHPGDVQRVYAIGKPPEDQMCVFAKLKNVVVFAARGTQSLPNSLGGGDLDGDLYEVMQYGPLLVPEHHNPAAYPSTKPYRLDRPSTIHDVCDFIVEYINSDVVHLKASKDGSLDSACLKLAELHSRAVDYPKNGNKVELHHLPRSLVAFKPDWHESEQSDQSNNRKVDYYESSRALGYLYRNIKLEELPNCAHPGTESALSKSISSALQRHVQRQLRGYMPREGQFLDIDTVYAGYREELRYISTTYSLSKTALTEEELVIGEILANCSNERYRRDRVYAMKESLSFLLRITRQDLVGELNGASDEDLRGKLARAWDAWSFSQDNEGTSIESGNSLFGLRSFGLVALGLLLECLARLGSLPPL</sequence>
<proteinExistence type="inferred from homology"/>
<dbReference type="InterPro" id="IPR057596">
    <property type="entry name" value="RDRP_core"/>
</dbReference>
<evidence type="ECO:0000259" key="2">
    <source>
        <dbReference type="Pfam" id="PF05183"/>
    </source>
</evidence>
<dbReference type="GO" id="GO:0003968">
    <property type="term" value="F:RNA-directed RNA polymerase activity"/>
    <property type="evidence" value="ECO:0007669"/>
    <property type="project" value="UniProtKB-KW"/>
</dbReference>
<dbReference type="EC" id="2.7.7.48" evidence="1"/>
<keyword evidence="1" id="KW-0808">Transferase</keyword>
<reference evidence="4" key="2">
    <citation type="submission" date="2015-01" db="EMBL/GenBank/DDBJ databases">
        <title>Evolutionary Origins and Diversification of the Mycorrhizal Mutualists.</title>
        <authorList>
            <consortium name="DOE Joint Genome Institute"/>
            <consortium name="Mycorrhizal Genomics Consortium"/>
            <person name="Kohler A."/>
            <person name="Kuo A."/>
            <person name="Nagy L.G."/>
            <person name="Floudas D."/>
            <person name="Copeland A."/>
            <person name="Barry K.W."/>
            <person name="Cichocki N."/>
            <person name="Veneault-Fourrey C."/>
            <person name="LaButti K."/>
            <person name="Lindquist E.A."/>
            <person name="Lipzen A."/>
            <person name="Lundell T."/>
            <person name="Morin E."/>
            <person name="Murat C."/>
            <person name="Riley R."/>
            <person name="Ohm R."/>
            <person name="Sun H."/>
            <person name="Tunlid A."/>
            <person name="Henrissat B."/>
            <person name="Grigoriev I.V."/>
            <person name="Hibbett D.S."/>
            <person name="Martin F."/>
        </authorList>
    </citation>
    <scope>NUCLEOTIDE SEQUENCE [LARGE SCALE GENOMIC DNA]</scope>
    <source>
        <strain evidence="4">Marx 270</strain>
    </source>
</reference>
<evidence type="ECO:0000313" key="4">
    <source>
        <dbReference type="Proteomes" id="UP000054217"/>
    </source>
</evidence>
<dbReference type="AlphaFoldDB" id="A0A0C3NH33"/>
<dbReference type="STRING" id="870435.A0A0C3NH33"/>
<dbReference type="PANTHER" id="PTHR23079">
    <property type="entry name" value="RNA-DEPENDENT RNA POLYMERASE"/>
    <property type="match status" value="1"/>
</dbReference>
<dbReference type="HOGENOM" id="CLU_001366_2_1_1"/>
<dbReference type="FunCoup" id="A0A0C3NH33">
    <property type="interactions" value="6"/>
</dbReference>
<dbReference type="PANTHER" id="PTHR23079:SF55">
    <property type="entry name" value="RNA-DIRECTED RNA POLYMERASE"/>
    <property type="match status" value="1"/>
</dbReference>
<feature type="domain" description="RDRP core" evidence="2">
    <location>
        <begin position="439"/>
        <end position="1035"/>
    </location>
</feature>
<dbReference type="InterPro" id="IPR007855">
    <property type="entry name" value="RDRP"/>
</dbReference>
<dbReference type="GO" id="GO:0003723">
    <property type="term" value="F:RNA binding"/>
    <property type="evidence" value="ECO:0007669"/>
    <property type="project" value="UniProtKB-KW"/>
</dbReference>
<keyword evidence="1" id="KW-0548">Nucleotidyltransferase</keyword>
<dbReference type="Pfam" id="PF05183">
    <property type="entry name" value="RdRP"/>
    <property type="match status" value="1"/>
</dbReference>
<dbReference type="OrthoDB" id="6513042at2759"/>
<evidence type="ECO:0000256" key="1">
    <source>
        <dbReference type="RuleBase" id="RU363098"/>
    </source>
</evidence>
<dbReference type="GO" id="GO:0031380">
    <property type="term" value="C:nuclear RNA-directed RNA polymerase complex"/>
    <property type="evidence" value="ECO:0007669"/>
    <property type="project" value="TreeGrafter"/>
</dbReference>
<name>A0A0C3NH33_PISTI</name>
<keyword evidence="4" id="KW-1185">Reference proteome</keyword>
<comment type="catalytic activity">
    <reaction evidence="1">
        <text>RNA(n) + a ribonucleoside 5'-triphosphate = RNA(n+1) + diphosphate</text>
        <dbReference type="Rhea" id="RHEA:21248"/>
        <dbReference type="Rhea" id="RHEA-COMP:14527"/>
        <dbReference type="Rhea" id="RHEA-COMP:17342"/>
        <dbReference type="ChEBI" id="CHEBI:33019"/>
        <dbReference type="ChEBI" id="CHEBI:61557"/>
        <dbReference type="ChEBI" id="CHEBI:140395"/>
        <dbReference type="EC" id="2.7.7.48"/>
    </reaction>
</comment>
<keyword evidence="1" id="KW-0694">RNA-binding</keyword>
<accession>A0A0C3NH33</accession>
<dbReference type="EMBL" id="KN832086">
    <property type="protein sequence ID" value="KIN94773.1"/>
    <property type="molecule type" value="Genomic_DNA"/>
</dbReference>
<gene>
    <name evidence="3" type="ORF">M404DRAFT_34718</name>
</gene>
<dbReference type="GO" id="GO:0030422">
    <property type="term" value="P:siRNA processing"/>
    <property type="evidence" value="ECO:0007669"/>
    <property type="project" value="TreeGrafter"/>
</dbReference>